<keyword evidence="2" id="KW-1185">Reference proteome</keyword>
<dbReference type="EMBL" id="JAGKSB010000017">
    <property type="protein sequence ID" value="MBP3944389.1"/>
    <property type="molecule type" value="Genomic_DNA"/>
</dbReference>
<dbReference type="Proteomes" id="UP000679691">
    <property type="component" value="Unassembled WGS sequence"/>
</dbReference>
<dbReference type="AlphaFoldDB" id="A0A8T4HBR5"/>
<gene>
    <name evidence="1" type="ORF">J5U18_12645</name>
</gene>
<evidence type="ECO:0000313" key="2">
    <source>
        <dbReference type="Proteomes" id="UP000679691"/>
    </source>
</evidence>
<proteinExistence type="predicted"/>
<dbReference type="RefSeq" id="WP_353547900.1">
    <property type="nucleotide sequence ID" value="NZ_JAGKSB010000017.1"/>
</dbReference>
<reference evidence="1" key="1">
    <citation type="submission" date="2021-03" db="EMBL/GenBank/DDBJ databases">
        <authorList>
            <person name="Lu T."/>
            <person name="Wang Q."/>
            <person name="Han X."/>
        </authorList>
    </citation>
    <scope>NUCLEOTIDE SEQUENCE</scope>
    <source>
        <strain evidence="1">WQ 2009</strain>
    </source>
</reference>
<protein>
    <submittedName>
        <fullName evidence="1">Uncharacterized protein</fullName>
    </submittedName>
</protein>
<organism evidence="1 2">
    <name type="scientific">Rhinopithecimicrobium faecis</name>
    <dbReference type="NCBI Taxonomy" id="2820698"/>
    <lineage>
        <taxon>Bacteria</taxon>
        <taxon>Pseudomonadati</taxon>
        <taxon>Bacteroidota</taxon>
        <taxon>Sphingobacteriia</taxon>
        <taxon>Sphingobacteriales</taxon>
        <taxon>Sphingobacteriaceae</taxon>
        <taxon>Rhinopithecimicrobium</taxon>
    </lineage>
</organism>
<name>A0A8T4HBR5_9SPHI</name>
<comment type="caution">
    <text evidence="1">The sequence shown here is derived from an EMBL/GenBank/DDBJ whole genome shotgun (WGS) entry which is preliminary data.</text>
</comment>
<evidence type="ECO:0000313" key="1">
    <source>
        <dbReference type="EMBL" id="MBP3944389.1"/>
    </source>
</evidence>
<sequence>MLNTEKQKIEVSPLEIVFFYNNMTSTMKRMVADRLNENGLSAKRENIYRELQTLKKEYDAEIITQARRILKEFKGLEFNNQ</sequence>
<accession>A0A8T4HBR5</accession>